<evidence type="ECO:0000313" key="1">
    <source>
        <dbReference type="EMBL" id="KAJ1171581.1"/>
    </source>
</evidence>
<protein>
    <recommendedName>
        <fullName evidence="3">Secreted protein</fullName>
    </recommendedName>
</protein>
<sequence length="74" mass="8003">MVLVVSLLLPRPSSLPPPAAAEVQPLVLWESRYPDSQRIRLPGPPRRFPGVSCCLEAAIGGSQVFRRLATASHS</sequence>
<organism evidence="1 2">
    <name type="scientific">Pleurodeles waltl</name>
    <name type="common">Iberian ribbed newt</name>
    <dbReference type="NCBI Taxonomy" id="8319"/>
    <lineage>
        <taxon>Eukaryota</taxon>
        <taxon>Metazoa</taxon>
        <taxon>Chordata</taxon>
        <taxon>Craniata</taxon>
        <taxon>Vertebrata</taxon>
        <taxon>Euteleostomi</taxon>
        <taxon>Amphibia</taxon>
        <taxon>Batrachia</taxon>
        <taxon>Caudata</taxon>
        <taxon>Salamandroidea</taxon>
        <taxon>Salamandridae</taxon>
        <taxon>Pleurodelinae</taxon>
        <taxon>Pleurodeles</taxon>
    </lineage>
</organism>
<dbReference type="EMBL" id="JANPWB010000007">
    <property type="protein sequence ID" value="KAJ1171581.1"/>
    <property type="molecule type" value="Genomic_DNA"/>
</dbReference>
<dbReference type="AlphaFoldDB" id="A0AAV7T654"/>
<evidence type="ECO:0000313" key="2">
    <source>
        <dbReference type="Proteomes" id="UP001066276"/>
    </source>
</evidence>
<dbReference type="Proteomes" id="UP001066276">
    <property type="component" value="Chromosome 4_1"/>
</dbReference>
<accession>A0AAV7T654</accession>
<evidence type="ECO:0008006" key="3">
    <source>
        <dbReference type="Google" id="ProtNLM"/>
    </source>
</evidence>
<gene>
    <name evidence="1" type="ORF">NDU88_003442</name>
</gene>
<keyword evidence="2" id="KW-1185">Reference proteome</keyword>
<reference evidence="1" key="1">
    <citation type="journal article" date="2022" name="bioRxiv">
        <title>Sequencing and chromosome-scale assembly of the giantPleurodeles waltlgenome.</title>
        <authorList>
            <person name="Brown T."/>
            <person name="Elewa A."/>
            <person name="Iarovenko S."/>
            <person name="Subramanian E."/>
            <person name="Araus A.J."/>
            <person name="Petzold A."/>
            <person name="Susuki M."/>
            <person name="Suzuki K.-i.T."/>
            <person name="Hayashi T."/>
            <person name="Toyoda A."/>
            <person name="Oliveira C."/>
            <person name="Osipova E."/>
            <person name="Leigh N.D."/>
            <person name="Simon A."/>
            <person name="Yun M.H."/>
        </authorList>
    </citation>
    <scope>NUCLEOTIDE SEQUENCE</scope>
    <source>
        <strain evidence="1">20211129_DDA</strain>
        <tissue evidence="1">Liver</tissue>
    </source>
</reference>
<comment type="caution">
    <text evidence="1">The sequence shown here is derived from an EMBL/GenBank/DDBJ whole genome shotgun (WGS) entry which is preliminary data.</text>
</comment>
<name>A0AAV7T654_PLEWA</name>
<proteinExistence type="predicted"/>